<gene>
    <name evidence="2" type="ORF">2F2_8</name>
</gene>
<reference evidence="2" key="1">
    <citation type="submission" date="2017-06" db="EMBL/GenBank/DDBJ databases">
        <title>Novel phages from South African skin metaviromes.</title>
        <authorList>
            <person name="van Zyl L.J."/>
            <person name="Abrahams Y."/>
            <person name="Stander E.A."/>
            <person name="Kirby B.M."/>
            <person name="Clavaud C."/>
            <person name="Farcet C."/>
            <person name="Breton L."/>
            <person name="Trindade M.I."/>
        </authorList>
    </citation>
    <scope>NUCLEOTIDE SEQUENCE</scope>
</reference>
<dbReference type="Gene3D" id="3.30.420.10">
    <property type="entry name" value="Ribonuclease H-like superfamily/Ribonuclease H"/>
    <property type="match status" value="1"/>
</dbReference>
<evidence type="ECO:0000259" key="1">
    <source>
        <dbReference type="Pfam" id="PF00075"/>
    </source>
</evidence>
<protein>
    <recommendedName>
        <fullName evidence="1">RNase H type-1 domain-containing protein</fullName>
    </recommendedName>
</protein>
<dbReference type="Pfam" id="PF00075">
    <property type="entry name" value="RNase_H"/>
    <property type="match status" value="1"/>
</dbReference>
<accession>A0A2H4J360</accession>
<evidence type="ECO:0000313" key="2">
    <source>
        <dbReference type="EMBL" id="ASN69585.1"/>
    </source>
</evidence>
<name>A0A2H4J360_9CAUD</name>
<proteinExistence type="predicted"/>
<sequence length="154" mass="16980">MLITLMTDASHCVQTGAAGFGFWCASNRGKLAGGKPLKGFVKDSYEAEMKGVVNALQISITAGLILNGDTVLIQLDNKGVIRCIEKVSKPRSDVKNVMGYLFTLAEEFDLTIKCRHVKGHSKNKDSRFLANHHCDSRAKTQMRLARKKIKSLKV</sequence>
<dbReference type="InterPro" id="IPR002156">
    <property type="entry name" value="RNaseH_domain"/>
</dbReference>
<dbReference type="GO" id="GO:0004523">
    <property type="term" value="F:RNA-DNA hybrid ribonuclease activity"/>
    <property type="evidence" value="ECO:0007669"/>
    <property type="project" value="InterPro"/>
</dbReference>
<dbReference type="SUPFAM" id="SSF53098">
    <property type="entry name" value="Ribonuclease H-like"/>
    <property type="match status" value="1"/>
</dbReference>
<dbReference type="InterPro" id="IPR012337">
    <property type="entry name" value="RNaseH-like_sf"/>
</dbReference>
<organism evidence="2">
    <name type="scientific">uncultured Caudovirales phage</name>
    <dbReference type="NCBI Taxonomy" id="2100421"/>
    <lineage>
        <taxon>Viruses</taxon>
        <taxon>Duplodnaviria</taxon>
        <taxon>Heunggongvirae</taxon>
        <taxon>Uroviricota</taxon>
        <taxon>Caudoviricetes</taxon>
        <taxon>Peduoviridae</taxon>
        <taxon>Maltschvirus</taxon>
        <taxon>Maltschvirus maltsch</taxon>
    </lineage>
</organism>
<dbReference type="GO" id="GO:0003676">
    <property type="term" value="F:nucleic acid binding"/>
    <property type="evidence" value="ECO:0007669"/>
    <property type="project" value="InterPro"/>
</dbReference>
<dbReference type="InterPro" id="IPR036397">
    <property type="entry name" value="RNaseH_sf"/>
</dbReference>
<feature type="domain" description="RNase H type-1" evidence="1">
    <location>
        <begin position="4"/>
        <end position="141"/>
    </location>
</feature>
<dbReference type="EMBL" id="MF417892">
    <property type="protein sequence ID" value="ASN69585.1"/>
    <property type="molecule type" value="Genomic_DNA"/>
</dbReference>